<sequence>KKETEENKEPIEEQIMRVEEIVTFYKDGLRFIDLIEQANQDVVNLFNSPTLADCIQAIDFFVNIRHYRLTWPNMEQNLRLMFRLIWSVDESKCKAITQALVKICFDV</sequence>
<organism evidence="1 2">
    <name type="scientific">Rotaria sordida</name>
    <dbReference type="NCBI Taxonomy" id="392033"/>
    <lineage>
        <taxon>Eukaryota</taxon>
        <taxon>Metazoa</taxon>
        <taxon>Spiralia</taxon>
        <taxon>Gnathifera</taxon>
        <taxon>Rotifera</taxon>
        <taxon>Eurotatoria</taxon>
        <taxon>Bdelloidea</taxon>
        <taxon>Philodinida</taxon>
        <taxon>Philodinidae</taxon>
        <taxon>Rotaria</taxon>
    </lineage>
</organism>
<proteinExistence type="predicted"/>
<comment type="caution">
    <text evidence="1">The sequence shown here is derived from an EMBL/GenBank/DDBJ whole genome shotgun (WGS) entry which is preliminary data.</text>
</comment>
<dbReference type="Proteomes" id="UP000663874">
    <property type="component" value="Unassembled WGS sequence"/>
</dbReference>
<protein>
    <submittedName>
        <fullName evidence="1">Uncharacterized protein</fullName>
    </submittedName>
</protein>
<name>A0A820NMP5_9BILA</name>
<evidence type="ECO:0000313" key="1">
    <source>
        <dbReference type="EMBL" id="CAF4391413.1"/>
    </source>
</evidence>
<dbReference type="EMBL" id="CAJOBE010062795">
    <property type="protein sequence ID" value="CAF4391413.1"/>
    <property type="molecule type" value="Genomic_DNA"/>
</dbReference>
<dbReference type="SUPFAM" id="SSF47576">
    <property type="entry name" value="Calponin-homology domain, CH-domain"/>
    <property type="match status" value="1"/>
</dbReference>
<evidence type="ECO:0000313" key="2">
    <source>
        <dbReference type="Proteomes" id="UP000663874"/>
    </source>
</evidence>
<gene>
    <name evidence="1" type="ORF">FNK824_LOCUS43636</name>
</gene>
<dbReference type="AlphaFoldDB" id="A0A820NMP5"/>
<accession>A0A820NMP5</accession>
<feature type="non-terminal residue" evidence="1">
    <location>
        <position position="1"/>
    </location>
</feature>
<reference evidence="1" key="1">
    <citation type="submission" date="2021-02" db="EMBL/GenBank/DDBJ databases">
        <authorList>
            <person name="Nowell W R."/>
        </authorList>
    </citation>
    <scope>NUCLEOTIDE SEQUENCE</scope>
</reference>
<dbReference type="InterPro" id="IPR036872">
    <property type="entry name" value="CH_dom_sf"/>
</dbReference>
<feature type="non-terminal residue" evidence="1">
    <location>
        <position position="107"/>
    </location>
</feature>